<evidence type="ECO:0000313" key="9">
    <source>
        <dbReference type="Proteomes" id="UP000183529"/>
    </source>
</evidence>
<evidence type="ECO:0000313" key="8">
    <source>
        <dbReference type="EMBL" id="SEJ75646.1"/>
    </source>
</evidence>
<dbReference type="FunFam" id="3.40.50.720:FF:000462">
    <property type="entry name" value="Glyoxylate reductase (NADP+)"/>
    <property type="match status" value="1"/>
</dbReference>
<evidence type="ECO:0000313" key="7">
    <source>
        <dbReference type="EMBL" id="PXX13505.1"/>
    </source>
</evidence>
<dbReference type="InterPro" id="IPR029752">
    <property type="entry name" value="D-isomer_DH_CS1"/>
</dbReference>
<dbReference type="GO" id="GO:0051287">
    <property type="term" value="F:NAD binding"/>
    <property type="evidence" value="ECO:0007669"/>
    <property type="project" value="InterPro"/>
</dbReference>
<dbReference type="EMBL" id="QJJV01000015">
    <property type="protein sequence ID" value="PXX13505.1"/>
    <property type="molecule type" value="Genomic_DNA"/>
</dbReference>
<reference evidence="7 10" key="2">
    <citation type="submission" date="2018-05" db="EMBL/GenBank/DDBJ databases">
        <title>Genomic Encyclopedia of Type Strains, Phase IV (KMG-V): Genome sequencing to study the core and pangenomes of soil and plant-associated prokaryotes.</title>
        <authorList>
            <person name="Whitman W."/>
        </authorList>
    </citation>
    <scope>NUCLEOTIDE SEQUENCE [LARGE SCALE GENOMIC DNA]</scope>
    <source>
        <strain evidence="7 10">SIr-6563</strain>
    </source>
</reference>
<dbReference type="PANTHER" id="PTHR10996">
    <property type="entry name" value="2-HYDROXYACID DEHYDROGENASE-RELATED"/>
    <property type="match status" value="1"/>
</dbReference>
<evidence type="ECO:0000313" key="10">
    <source>
        <dbReference type="Proteomes" id="UP000247515"/>
    </source>
</evidence>
<protein>
    <submittedName>
        <fullName evidence="7 8">Lactate dehydrogenase</fullName>
    </submittedName>
</protein>
<dbReference type="Pfam" id="PF02826">
    <property type="entry name" value="2-Hacid_dh_C"/>
    <property type="match status" value="1"/>
</dbReference>
<dbReference type="GeneID" id="61302839"/>
<dbReference type="SUPFAM" id="SSF51735">
    <property type="entry name" value="NAD(P)-binding Rossmann-fold domains"/>
    <property type="match status" value="1"/>
</dbReference>
<dbReference type="SUPFAM" id="SSF52283">
    <property type="entry name" value="Formate/glycerate dehydrogenase catalytic domain-like"/>
    <property type="match status" value="1"/>
</dbReference>
<feature type="region of interest" description="Disordered" evidence="4">
    <location>
        <begin position="308"/>
        <end position="329"/>
    </location>
</feature>
<gene>
    <name evidence="7" type="ORF">C7400_11568</name>
    <name evidence="8" type="ORF">SAMN05216550_10889</name>
</gene>
<keyword evidence="10" id="KW-1185">Reference proteome</keyword>
<dbReference type="Pfam" id="PF00389">
    <property type="entry name" value="2-Hacid_dh"/>
    <property type="match status" value="1"/>
</dbReference>
<dbReference type="OrthoDB" id="9805416at2"/>
<dbReference type="GO" id="GO:0005829">
    <property type="term" value="C:cytosol"/>
    <property type="evidence" value="ECO:0007669"/>
    <property type="project" value="TreeGrafter"/>
</dbReference>
<dbReference type="InterPro" id="IPR050223">
    <property type="entry name" value="D-isomer_2-hydroxyacid_DH"/>
</dbReference>
<dbReference type="Gene3D" id="3.40.50.720">
    <property type="entry name" value="NAD(P)-binding Rossmann-like Domain"/>
    <property type="match status" value="2"/>
</dbReference>
<dbReference type="EMBL" id="FNZM01000008">
    <property type="protein sequence ID" value="SEJ75646.1"/>
    <property type="molecule type" value="Genomic_DNA"/>
</dbReference>
<evidence type="ECO:0000259" key="6">
    <source>
        <dbReference type="Pfam" id="PF02826"/>
    </source>
</evidence>
<name>A0A1A5X9F4_9BURK</name>
<accession>A0A1A5X9F4</accession>
<keyword evidence="2 3" id="KW-0560">Oxidoreductase</keyword>
<dbReference type="Proteomes" id="UP000183529">
    <property type="component" value="Unassembled WGS sequence"/>
</dbReference>
<feature type="domain" description="D-isomer specific 2-hydroxyacid dehydrogenase catalytic" evidence="5">
    <location>
        <begin position="4"/>
        <end position="310"/>
    </location>
</feature>
<dbReference type="InterPro" id="IPR006140">
    <property type="entry name" value="D-isomer_DH_NAD-bd"/>
</dbReference>
<dbReference type="GO" id="GO:0030267">
    <property type="term" value="F:glyoxylate reductase (NADPH) activity"/>
    <property type="evidence" value="ECO:0007669"/>
    <property type="project" value="TreeGrafter"/>
</dbReference>
<dbReference type="InterPro" id="IPR006139">
    <property type="entry name" value="D-isomer_2_OHA_DH_cat_dom"/>
</dbReference>
<comment type="similarity">
    <text evidence="1 3">Belongs to the D-isomer specific 2-hydroxyacid dehydrogenase family.</text>
</comment>
<evidence type="ECO:0000256" key="3">
    <source>
        <dbReference type="RuleBase" id="RU003719"/>
    </source>
</evidence>
<dbReference type="RefSeq" id="WP_065061291.1">
    <property type="nucleotide sequence ID" value="NZ_CADFGN010000003.1"/>
</dbReference>
<evidence type="ECO:0000256" key="2">
    <source>
        <dbReference type="ARBA" id="ARBA00023002"/>
    </source>
</evidence>
<sequence length="329" mass="35581">MQKILVARPIFPDVIDRLKQYFDVDWNNGETLSAEALKARLADKDGAITMGDPVDASTFAAAPRLRVVSNMAVGYNNFDMAAFNAANVLGTNTPDVLNETTADFGWALMMAAARRVTESEHYLRAGKWQKWSFDMFLGADIHGATLGVIGMGRIGQALARRARGFNMRVIYHNRSRVAPEIERELNAEYRSKEDLLKEADHVVLVLPYTPENHHTIGAAELALMKPTATLTNIARGGIVDDAALAQALRERRIASAGLDVFEGEPSVHPALLEVENVVLTPHIASASEATRRAMANLAADNLIAGLGQGPRAGQPPNAINPAVIGKARA</sequence>
<proteinExistence type="inferred from homology"/>
<evidence type="ECO:0000256" key="4">
    <source>
        <dbReference type="SAM" id="MobiDB-lite"/>
    </source>
</evidence>
<dbReference type="CDD" id="cd05301">
    <property type="entry name" value="GDH"/>
    <property type="match status" value="1"/>
</dbReference>
<comment type="caution">
    <text evidence="8">The sequence shown here is derived from an EMBL/GenBank/DDBJ whole genome shotgun (WGS) entry which is preliminary data.</text>
</comment>
<organism evidence="8 9">
    <name type="scientific">Paraburkholderia tropica</name>
    <dbReference type="NCBI Taxonomy" id="92647"/>
    <lineage>
        <taxon>Bacteria</taxon>
        <taxon>Pseudomonadati</taxon>
        <taxon>Pseudomonadota</taxon>
        <taxon>Betaproteobacteria</taxon>
        <taxon>Burkholderiales</taxon>
        <taxon>Burkholderiaceae</taxon>
        <taxon>Paraburkholderia</taxon>
    </lineage>
</organism>
<dbReference type="PROSITE" id="PS00065">
    <property type="entry name" value="D_2_HYDROXYACID_DH_1"/>
    <property type="match status" value="1"/>
</dbReference>
<dbReference type="Proteomes" id="UP000247515">
    <property type="component" value="Unassembled WGS sequence"/>
</dbReference>
<dbReference type="GO" id="GO:0016618">
    <property type="term" value="F:hydroxypyruvate reductase [NAD(P)H] activity"/>
    <property type="evidence" value="ECO:0007669"/>
    <property type="project" value="TreeGrafter"/>
</dbReference>
<dbReference type="PANTHER" id="PTHR10996:SF283">
    <property type="entry name" value="GLYOXYLATE_HYDROXYPYRUVATE REDUCTASE B"/>
    <property type="match status" value="1"/>
</dbReference>
<reference evidence="8 9" key="1">
    <citation type="submission" date="2016-10" db="EMBL/GenBank/DDBJ databases">
        <authorList>
            <person name="Varghese N."/>
            <person name="Submissions S."/>
        </authorList>
    </citation>
    <scope>NUCLEOTIDE SEQUENCE [LARGE SCALE GENOMIC DNA]</scope>
    <source>
        <strain evidence="8 9">LMG 22274</strain>
    </source>
</reference>
<dbReference type="AlphaFoldDB" id="A0A1A5X9F4"/>
<evidence type="ECO:0000256" key="1">
    <source>
        <dbReference type="ARBA" id="ARBA00005854"/>
    </source>
</evidence>
<dbReference type="InterPro" id="IPR036291">
    <property type="entry name" value="NAD(P)-bd_dom_sf"/>
</dbReference>
<feature type="domain" description="D-isomer specific 2-hydroxyacid dehydrogenase NAD-binding" evidence="6">
    <location>
        <begin position="107"/>
        <end position="284"/>
    </location>
</feature>
<evidence type="ECO:0000259" key="5">
    <source>
        <dbReference type="Pfam" id="PF00389"/>
    </source>
</evidence>